<protein>
    <submittedName>
        <fullName evidence="2">Putative secreted protein</fullName>
    </submittedName>
</protein>
<reference evidence="2" key="1">
    <citation type="submission" date="2018-01" db="EMBL/GenBank/DDBJ databases">
        <title>An insight into the sialome of Amazonian anophelines.</title>
        <authorList>
            <person name="Ribeiro J.M."/>
            <person name="Scarpassa V."/>
            <person name="Calvo E."/>
        </authorList>
    </citation>
    <scope>NUCLEOTIDE SEQUENCE</scope>
    <source>
        <tissue evidence="2">Salivary glands</tissue>
    </source>
</reference>
<dbReference type="EMBL" id="GGFJ01014106">
    <property type="protein sequence ID" value="MBW63247.1"/>
    <property type="molecule type" value="Transcribed_RNA"/>
</dbReference>
<dbReference type="AlphaFoldDB" id="A0A2M4CD20"/>
<name>A0A2M4CD20_9DIPT</name>
<feature type="chain" id="PRO_5014805112" evidence="1">
    <location>
        <begin position="28"/>
        <end position="74"/>
    </location>
</feature>
<organism evidence="2">
    <name type="scientific">Anopheles marajoara</name>
    <dbReference type="NCBI Taxonomy" id="58244"/>
    <lineage>
        <taxon>Eukaryota</taxon>
        <taxon>Metazoa</taxon>
        <taxon>Ecdysozoa</taxon>
        <taxon>Arthropoda</taxon>
        <taxon>Hexapoda</taxon>
        <taxon>Insecta</taxon>
        <taxon>Pterygota</taxon>
        <taxon>Neoptera</taxon>
        <taxon>Endopterygota</taxon>
        <taxon>Diptera</taxon>
        <taxon>Nematocera</taxon>
        <taxon>Culicoidea</taxon>
        <taxon>Culicidae</taxon>
        <taxon>Anophelinae</taxon>
        <taxon>Anopheles</taxon>
    </lineage>
</organism>
<evidence type="ECO:0000256" key="1">
    <source>
        <dbReference type="SAM" id="SignalP"/>
    </source>
</evidence>
<proteinExistence type="predicted"/>
<accession>A0A2M4CD20</accession>
<sequence>MPLETIVSRKMARLVLLTGCTVLKATAVYPISPGETSNERTETGFKEVYNSVKLPVLSKPFDSTFCFFIKNFSE</sequence>
<feature type="signal peptide" evidence="1">
    <location>
        <begin position="1"/>
        <end position="27"/>
    </location>
</feature>
<evidence type="ECO:0000313" key="2">
    <source>
        <dbReference type="EMBL" id="MBW63247.1"/>
    </source>
</evidence>
<keyword evidence="1" id="KW-0732">Signal</keyword>